<dbReference type="Proteomes" id="UP000287296">
    <property type="component" value="Unassembled WGS sequence"/>
</dbReference>
<evidence type="ECO:0000256" key="4">
    <source>
        <dbReference type="ARBA" id="ARBA00022827"/>
    </source>
</evidence>
<protein>
    <submittedName>
        <fullName evidence="8">NAD(P)/FAD-dependent oxidoreductase</fullName>
    </submittedName>
</protein>
<name>A0A429X105_SIMTE</name>
<dbReference type="GO" id="GO:0070221">
    <property type="term" value="P:sulfide oxidation, using sulfide:quinone oxidoreductase"/>
    <property type="evidence" value="ECO:0007669"/>
    <property type="project" value="TreeGrafter"/>
</dbReference>
<dbReference type="InterPro" id="IPR023753">
    <property type="entry name" value="FAD/NAD-binding_dom"/>
</dbReference>
<evidence type="ECO:0000256" key="6">
    <source>
        <dbReference type="ARBA" id="ARBA00023002"/>
    </source>
</evidence>
<organism evidence="8 9">
    <name type="scientific">Siminovitchia terrae</name>
    <name type="common">Bacillus terrae</name>
    <dbReference type="NCBI Taxonomy" id="1914933"/>
    <lineage>
        <taxon>Bacteria</taxon>
        <taxon>Bacillati</taxon>
        <taxon>Bacillota</taxon>
        <taxon>Bacilli</taxon>
        <taxon>Bacillales</taxon>
        <taxon>Bacillaceae</taxon>
        <taxon>Siminovitchia</taxon>
    </lineage>
</organism>
<evidence type="ECO:0000259" key="7">
    <source>
        <dbReference type="Pfam" id="PF07992"/>
    </source>
</evidence>
<dbReference type="PANTHER" id="PTHR10632:SF2">
    <property type="entry name" value="SULFIDE:QUINONE OXIDOREDUCTASE, MITOCHONDRIAL"/>
    <property type="match status" value="1"/>
</dbReference>
<dbReference type="GO" id="GO:0071949">
    <property type="term" value="F:FAD binding"/>
    <property type="evidence" value="ECO:0007669"/>
    <property type="project" value="TreeGrafter"/>
</dbReference>
<dbReference type="Pfam" id="PF07992">
    <property type="entry name" value="Pyr_redox_2"/>
    <property type="match status" value="1"/>
</dbReference>
<feature type="domain" description="FAD/NAD(P)-binding" evidence="7">
    <location>
        <begin position="5"/>
        <end position="125"/>
    </location>
</feature>
<evidence type="ECO:0000256" key="1">
    <source>
        <dbReference type="ARBA" id="ARBA00001974"/>
    </source>
</evidence>
<evidence type="ECO:0000256" key="2">
    <source>
        <dbReference type="ARBA" id="ARBA00022630"/>
    </source>
</evidence>
<dbReference type="FunFam" id="3.50.50.60:FF:000034">
    <property type="entry name" value="sulfide:quinone oxidoreductase, mitochondrial"/>
    <property type="match status" value="1"/>
</dbReference>
<sequence>MDKHYRIAIIGGGTAGISTAARLLKDLRSFAGDIAIIDPAEKHYYQPLWTLVGGGEAKKEETERSMEELIPEGADWIQSAVTSIEPEENYIQLSDGNKLEYDCLIVAAGIEVHWEGIKGLTESIGHSGVCSNYSYQYTDYTWDVIRNFKGGNALFTHPATPIKCGGAPQKIMYLAEDYFSRTGIRDKVEIIFGSANPTIFDVTKYRLALEKVLERKKIDARFKHNLIEVKGDLKEAIFEHIETKEQTSIHYDMLHVTPPMRAPAFLRNSILADEAGWVDVHPYTLQHRKYENIFSLGDCSNLPTSKTGAAIRRQYPIVTKNILSFMKGEALGAQYDGYSSCPLVTGYNTLILAEFNYDKQPKESFPFNQAKERRSMYVMKKDMLPIIYWNGMLKGTM</sequence>
<proteinExistence type="predicted"/>
<keyword evidence="2" id="KW-0285">Flavoprotein</keyword>
<gene>
    <name evidence="8" type="ORF">D5F11_024015</name>
</gene>
<evidence type="ECO:0000256" key="5">
    <source>
        <dbReference type="ARBA" id="ARBA00022946"/>
    </source>
</evidence>
<dbReference type="PANTHER" id="PTHR10632">
    <property type="entry name" value="SULFIDE:QUINONE OXIDOREDUCTASE"/>
    <property type="match status" value="1"/>
</dbReference>
<dbReference type="GO" id="GO:0070224">
    <property type="term" value="F:sulfide:quinone oxidoreductase activity"/>
    <property type="evidence" value="ECO:0007669"/>
    <property type="project" value="TreeGrafter"/>
</dbReference>
<dbReference type="EMBL" id="QYTW02000040">
    <property type="protein sequence ID" value="RST57174.1"/>
    <property type="molecule type" value="Genomic_DNA"/>
</dbReference>
<dbReference type="SUPFAM" id="SSF51905">
    <property type="entry name" value="FAD/NAD(P)-binding domain"/>
    <property type="match status" value="2"/>
</dbReference>
<dbReference type="InterPro" id="IPR036188">
    <property type="entry name" value="FAD/NAD-bd_sf"/>
</dbReference>
<dbReference type="RefSeq" id="WP_120118970.1">
    <property type="nucleotide sequence ID" value="NZ_QYTW02000040.1"/>
</dbReference>
<keyword evidence="5" id="KW-0809">Transit peptide</keyword>
<evidence type="ECO:0000313" key="8">
    <source>
        <dbReference type="EMBL" id="RST57174.1"/>
    </source>
</evidence>
<comment type="cofactor">
    <cofactor evidence="1">
        <name>FAD</name>
        <dbReference type="ChEBI" id="CHEBI:57692"/>
    </cofactor>
</comment>
<keyword evidence="6" id="KW-0560">Oxidoreductase</keyword>
<dbReference type="OrthoDB" id="9805710at2"/>
<evidence type="ECO:0000313" key="9">
    <source>
        <dbReference type="Proteomes" id="UP000287296"/>
    </source>
</evidence>
<dbReference type="AlphaFoldDB" id="A0A429X105"/>
<evidence type="ECO:0000256" key="3">
    <source>
        <dbReference type="ARBA" id="ARBA00022719"/>
    </source>
</evidence>
<accession>A0A429X105</accession>
<reference evidence="8 9" key="1">
    <citation type="submission" date="2018-12" db="EMBL/GenBank/DDBJ databases">
        <authorList>
            <person name="Sun L."/>
            <person name="Chen Z."/>
        </authorList>
    </citation>
    <scope>NUCLEOTIDE SEQUENCE [LARGE SCALE GENOMIC DNA]</scope>
    <source>
        <strain evidence="8 9">LMG 29736</strain>
    </source>
</reference>
<dbReference type="GO" id="GO:0048038">
    <property type="term" value="F:quinone binding"/>
    <property type="evidence" value="ECO:0007669"/>
    <property type="project" value="UniProtKB-KW"/>
</dbReference>
<keyword evidence="3" id="KW-0874">Quinone</keyword>
<dbReference type="InterPro" id="IPR015904">
    <property type="entry name" value="Sulphide_quinone_reductase"/>
</dbReference>
<comment type="caution">
    <text evidence="8">The sequence shown here is derived from an EMBL/GenBank/DDBJ whole genome shotgun (WGS) entry which is preliminary data.</text>
</comment>
<keyword evidence="4" id="KW-0274">FAD</keyword>
<dbReference type="Gene3D" id="3.50.50.60">
    <property type="entry name" value="FAD/NAD(P)-binding domain"/>
    <property type="match status" value="2"/>
</dbReference>